<evidence type="ECO:0000313" key="3">
    <source>
        <dbReference type="Proteomes" id="UP000673552"/>
    </source>
</evidence>
<reference evidence="3" key="1">
    <citation type="journal article" date="2021" name="Microbiol. Resour. Announc.">
        <title>LGAAP: Leishmaniinae Genome Assembly and Annotation Pipeline.</title>
        <authorList>
            <person name="Almutairi H."/>
            <person name="Urbaniak M.D."/>
            <person name="Bates M.D."/>
            <person name="Jariyapan N."/>
            <person name="Kwakye-Nuako G."/>
            <person name="Thomaz-Soccol V."/>
            <person name="Al-Salem W.S."/>
            <person name="Dillon R.J."/>
            <person name="Bates P.A."/>
            <person name="Gatherer D."/>
        </authorList>
    </citation>
    <scope>NUCLEOTIDE SEQUENCE [LARGE SCALE GENOMIC DNA]</scope>
</reference>
<sequence length="190" mass="21740">MAALREAMKRRGELSSSGSHCRSPHPSNIHDDDLSANPIEEEIFSEDQILEIEQLLSRIGDKKEGCEMTANNSECDDISSAIYTFVECKGNYEQGNAPSNKRHGRSAQERERIWKAHVADAHKFLQQKKAHSISAIAHERRFRERSKQRHKSRAQFHTQTPKLLPSLEDQLSQYAVKANDMALFVELRSR</sequence>
<dbReference type="KEGG" id="lmat:92515256"/>
<organism evidence="2 3">
    <name type="scientific">Leishmania martiniquensis</name>
    <dbReference type="NCBI Taxonomy" id="1580590"/>
    <lineage>
        <taxon>Eukaryota</taxon>
        <taxon>Discoba</taxon>
        <taxon>Euglenozoa</taxon>
        <taxon>Kinetoplastea</taxon>
        <taxon>Metakinetoplastina</taxon>
        <taxon>Trypanosomatida</taxon>
        <taxon>Trypanosomatidae</taxon>
        <taxon>Leishmaniinae</taxon>
        <taxon>Leishmania</taxon>
    </lineage>
</organism>
<dbReference type="EMBL" id="JAFEUZ010000025">
    <property type="protein sequence ID" value="KAG5476939.1"/>
    <property type="molecule type" value="Genomic_DNA"/>
</dbReference>
<dbReference type="AlphaFoldDB" id="A0A836GN89"/>
<accession>A0A836GN89</accession>
<reference evidence="3" key="2">
    <citation type="journal article" date="2021" name="Sci. Data">
        <title>Chromosome-scale genome sequencing, assembly and annotation of six genomes from subfamily Leishmaniinae.</title>
        <authorList>
            <person name="Almutairi H."/>
            <person name="Urbaniak M.D."/>
            <person name="Bates M.D."/>
            <person name="Jariyapan N."/>
            <person name="Kwakye-Nuako G."/>
            <person name="Thomaz Soccol V."/>
            <person name="Al-Salem W.S."/>
            <person name="Dillon R.J."/>
            <person name="Bates P.A."/>
            <person name="Gatherer D."/>
        </authorList>
    </citation>
    <scope>NUCLEOTIDE SEQUENCE [LARGE SCALE GENOMIC DNA]</scope>
</reference>
<dbReference type="Proteomes" id="UP000673552">
    <property type="component" value="Unassembled WGS sequence"/>
</dbReference>
<name>A0A836GN89_9TRYP</name>
<dbReference type="OrthoDB" id="263125at2759"/>
<dbReference type="GeneID" id="92515256"/>
<dbReference type="RefSeq" id="XP_067178109.1">
    <property type="nucleotide sequence ID" value="XM_067322744.1"/>
</dbReference>
<feature type="region of interest" description="Disordered" evidence="1">
    <location>
        <begin position="1"/>
        <end position="36"/>
    </location>
</feature>
<comment type="caution">
    <text evidence="2">The sequence shown here is derived from an EMBL/GenBank/DDBJ whole genome shotgun (WGS) entry which is preliminary data.</text>
</comment>
<feature type="compositionally biased region" description="Basic and acidic residues" evidence="1">
    <location>
        <begin position="1"/>
        <end position="13"/>
    </location>
</feature>
<proteinExistence type="predicted"/>
<evidence type="ECO:0000256" key="1">
    <source>
        <dbReference type="SAM" id="MobiDB-lite"/>
    </source>
</evidence>
<protein>
    <submittedName>
        <fullName evidence="2">Uncharacterized protein</fullName>
    </submittedName>
</protein>
<keyword evidence="3" id="KW-1185">Reference proteome</keyword>
<gene>
    <name evidence="2" type="ORF">LSCM1_05272</name>
</gene>
<evidence type="ECO:0000313" key="2">
    <source>
        <dbReference type="EMBL" id="KAG5476939.1"/>
    </source>
</evidence>